<dbReference type="PANTHER" id="PTHR42852">
    <property type="entry name" value="THIOL:DISULFIDE INTERCHANGE PROTEIN DSBE"/>
    <property type="match status" value="1"/>
</dbReference>
<feature type="domain" description="Thioredoxin" evidence="4">
    <location>
        <begin position="18"/>
        <end position="179"/>
    </location>
</feature>
<dbReference type="InterPro" id="IPR006311">
    <property type="entry name" value="TAT_signal"/>
</dbReference>
<keyword evidence="6" id="KW-1185">Reference proteome</keyword>
<protein>
    <submittedName>
        <fullName evidence="5">TlpA disulfide reductase family protein</fullName>
    </submittedName>
</protein>
<dbReference type="InterPro" id="IPR050553">
    <property type="entry name" value="Thioredoxin_ResA/DsbE_sf"/>
</dbReference>
<dbReference type="InterPro" id="IPR017937">
    <property type="entry name" value="Thioredoxin_CS"/>
</dbReference>
<comment type="subcellular location">
    <subcellularLocation>
        <location evidence="1">Cell envelope</location>
    </subcellularLocation>
</comment>
<dbReference type="SUPFAM" id="SSF52833">
    <property type="entry name" value="Thioredoxin-like"/>
    <property type="match status" value="1"/>
</dbReference>
<dbReference type="Gene3D" id="3.40.30.10">
    <property type="entry name" value="Glutaredoxin"/>
    <property type="match status" value="1"/>
</dbReference>
<organism evidence="5 6">
    <name type="scientific">Roseateles agri</name>
    <dbReference type="NCBI Taxonomy" id="3098619"/>
    <lineage>
        <taxon>Bacteria</taxon>
        <taxon>Pseudomonadati</taxon>
        <taxon>Pseudomonadota</taxon>
        <taxon>Betaproteobacteria</taxon>
        <taxon>Burkholderiales</taxon>
        <taxon>Sphaerotilaceae</taxon>
        <taxon>Roseateles</taxon>
    </lineage>
</organism>
<dbReference type="PROSITE" id="PS00194">
    <property type="entry name" value="THIOREDOXIN_1"/>
    <property type="match status" value="1"/>
</dbReference>
<dbReference type="InterPro" id="IPR036249">
    <property type="entry name" value="Thioredoxin-like_sf"/>
</dbReference>
<proteinExistence type="predicted"/>
<keyword evidence="3" id="KW-0676">Redox-active center</keyword>
<evidence type="ECO:0000313" key="6">
    <source>
        <dbReference type="Proteomes" id="UP001285263"/>
    </source>
</evidence>
<keyword evidence="2" id="KW-0201">Cytochrome c-type biogenesis</keyword>
<name>A0ABU5DAE6_9BURK</name>
<accession>A0ABU5DAE6</accession>
<dbReference type="InterPro" id="IPR013766">
    <property type="entry name" value="Thioredoxin_domain"/>
</dbReference>
<dbReference type="PANTHER" id="PTHR42852:SF18">
    <property type="entry name" value="CHROMOSOME UNDETERMINED SCAFFOLD_47, WHOLE GENOME SHOTGUN SEQUENCE"/>
    <property type="match status" value="1"/>
</dbReference>
<dbReference type="PROSITE" id="PS51318">
    <property type="entry name" value="TAT"/>
    <property type="match status" value="1"/>
</dbReference>
<evidence type="ECO:0000256" key="3">
    <source>
        <dbReference type="ARBA" id="ARBA00023284"/>
    </source>
</evidence>
<evidence type="ECO:0000256" key="2">
    <source>
        <dbReference type="ARBA" id="ARBA00022748"/>
    </source>
</evidence>
<dbReference type="Proteomes" id="UP001285263">
    <property type="component" value="Unassembled WGS sequence"/>
</dbReference>
<dbReference type="PROSITE" id="PS51352">
    <property type="entry name" value="THIOREDOXIN_2"/>
    <property type="match status" value="1"/>
</dbReference>
<comment type="caution">
    <text evidence="5">The sequence shown here is derived from an EMBL/GenBank/DDBJ whole genome shotgun (WGS) entry which is preliminary data.</text>
</comment>
<dbReference type="RefSeq" id="WP_320421121.1">
    <property type="nucleotide sequence ID" value="NZ_JAXCLA010000001.1"/>
</dbReference>
<dbReference type="Pfam" id="PF08534">
    <property type="entry name" value="Redoxin"/>
    <property type="match status" value="1"/>
</dbReference>
<sequence length="179" mass="19134">MSKNTSPNATRRNLLIAAGVGAAAVGATLAWRHQKAAAPVSPEARAFWTARFDKLQGGELLTSSLRGKPLVLNFWASWCAPCVKELPEINQFAHETPAWQVLALAVDSKEAVEKFLQKLPVELPIALAGLTGTDLARTLGNAQGGLPFSVAFDANGELIWKKLGSTSLGELRDLAKKYG</sequence>
<evidence type="ECO:0000259" key="4">
    <source>
        <dbReference type="PROSITE" id="PS51352"/>
    </source>
</evidence>
<reference evidence="5 6" key="1">
    <citation type="submission" date="2023-11" db="EMBL/GenBank/DDBJ databases">
        <title>Paucibacter sp. nov., isolated from fresh soil in Korea.</title>
        <authorList>
            <person name="Le N.T.T."/>
        </authorList>
    </citation>
    <scope>NUCLEOTIDE SEQUENCE [LARGE SCALE GENOMIC DNA]</scope>
    <source>
        <strain evidence="5 6">R3-3</strain>
    </source>
</reference>
<evidence type="ECO:0000313" key="5">
    <source>
        <dbReference type="EMBL" id="MDY0743257.1"/>
    </source>
</evidence>
<dbReference type="EMBL" id="JAXCLA010000001">
    <property type="protein sequence ID" value="MDY0743257.1"/>
    <property type="molecule type" value="Genomic_DNA"/>
</dbReference>
<evidence type="ECO:0000256" key="1">
    <source>
        <dbReference type="ARBA" id="ARBA00004196"/>
    </source>
</evidence>
<dbReference type="InterPro" id="IPR013740">
    <property type="entry name" value="Redoxin"/>
</dbReference>
<gene>
    <name evidence="5" type="ORF">SNE35_02000</name>
</gene>
<dbReference type="CDD" id="cd02966">
    <property type="entry name" value="TlpA_like_family"/>
    <property type="match status" value="1"/>
</dbReference>